<dbReference type="RefSeq" id="WP_129018205.1">
    <property type="nucleotide sequence ID" value="NZ_SDDZ01000010.1"/>
</dbReference>
<dbReference type="OrthoDB" id="5377797at2"/>
<protein>
    <submittedName>
        <fullName evidence="1">Uncharacterized protein</fullName>
    </submittedName>
</protein>
<comment type="caution">
    <text evidence="1">The sequence shown here is derived from an EMBL/GenBank/DDBJ whole genome shotgun (WGS) entry which is preliminary data.</text>
</comment>
<dbReference type="Proteomes" id="UP000289792">
    <property type="component" value="Unassembled WGS sequence"/>
</dbReference>
<evidence type="ECO:0000313" key="1">
    <source>
        <dbReference type="EMBL" id="RXJ45773.1"/>
    </source>
</evidence>
<organism evidence="1 2">
    <name type="scientific">Gelidibacter gilvus</name>
    <dbReference type="NCBI Taxonomy" id="59602"/>
    <lineage>
        <taxon>Bacteria</taxon>
        <taxon>Pseudomonadati</taxon>
        <taxon>Bacteroidota</taxon>
        <taxon>Flavobacteriia</taxon>
        <taxon>Flavobacteriales</taxon>
        <taxon>Flavobacteriaceae</taxon>
        <taxon>Gelidibacter</taxon>
    </lineage>
</organism>
<keyword evidence="2" id="KW-1185">Reference proteome</keyword>
<gene>
    <name evidence="1" type="ORF">ESZ48_14415</name>
</gene>
<accession>A0A4V1LMM3</accession>
<dbReference type="EMBL" id="SDDZ01000010">
    <property type="protein sequence ID" value="RXJ45773.1"/>
    <property type="molecule type" value="Genomic_DNA"/>
</dbReference>
<evidence type="ECO:0000313" key="2">
    <source>
        <dbReference type="Proteomes" id="UP000289792"/>
    </source>
</evidence>
<proteinExistence type="predicted"/>
<reference evidence="1 2" key="1">
    <citation type="submission" date="2019-01" db="EMBL/GenBank/DDBJ databases">
        <title>Genome sequence of the Antarctic species Gelidibacter gilvus ACAM 158(T).</title>
        <authorList>
            <person name="Bowman J.P."/>
        </authorList>
    </citation>
    <scope>NUCLEOTIDE SEQUENCE [LARGE SCALE GENOMIC DNA]</scope>
    <source>
        <strain evidence="1 2">IC158</strain>
    </source>
</reference>
<dbReference type="AlphaFoldDB" id="A0A4V1LMM3"/>
<name>A0A4V1LMM3_9FLAO</name>
<sequence>MKKKNIFGSKKEITVSKNPLEWFEYLKSNNCIKLRLFYKSVKEDDHKMAGFVGGGGNWFIETIYPTHSDFWLSKWIHDKNSTEKLWQVTYGKAMENRPTINQQMDITQTRENLKTCLENISEFAYEETTANWGRLFKNAKETLENENPEADFYHYDLILWNNYDLENRQLLMSASKAFVFGGMGSWNDMSFEKKEIEEKYNKLSSELYGSMMMSITCAINKDKME</sequence>